<dbReference type="InterPro" id="IPR000160">
    <property type="entry name" value="GGDEF_dom"/>
</dbReference>
<dbReference type="Proteomes" id="UP000321181">
    <property type="component" value="Unassembled WGS sequence"/>
</dbReference>
<evidence type="ECO:0000259" key="2">
    <source>
        <dbReference type="PROSITE" id="PS50883"/>
    </source>
</evidence>
<dbReference type="InterPro" id="IPR052155">
    <property type="entry name" value="Biofilm_reg_signaling"/>
</dbReference>
<dbReference type="AlphaFoldDB" id="A0A512D884"/>
<feature type="domain" description="GGDEF" evidence="3">
    <location>
        <begin position="642"/>
        <end position="785"/>
    </location>
</feature>
<dbReference type="SUPFAM" id="SSF55781">
    <property type="entry name" value="GAF domain-like"/>
    <property type="match status" value="1"/>
</dbReference>
<dbReference type="PROSITE" id="PS50883">
    <property type="entry name" value="EAL"/>
    <property type="match status" value="1"/>
</dbReference>
<name>A0A512D884_9CELL</name>
<dbReference type="Pfam" id="PF01590">
    <property type="entry name" value="GAF"/>
    <property type="match status" value="1"/>
</dbReference>
<evidence type="ECO:0008006" key="6">
    <source>
        <dbReference type="Google" id="ProtNLM"/>
    </source>
</evidence>
<gene>
    <name evidence="4" type="ORF">CAE01nite_04080</name>
</gene>
<dbReference type="InterPro" id="IPR035919">
    <property type="entry name" value="EAL_sf"/>
</dbReference>
<evidence type="ECO:0000259" key="3">
    <source>
        <dbReference type="PROSITE" id="PS50887"/>
    </source>
</evidence>
<evidence type="ECO:0000313" key="5">
    <source>
        <dbReference type="Proteomes" id="UP000321181"/>
    </source>
</evidence>
<sequence length="1043" mass="109182">MPARATGTGATVAGSWTGPGPETGRSVDRAGAAGLRRAGDARLVTVGIGHRRCRVVEVVLEQGVPTAYIAGIGEGMVVVEVSSAGSVVSSDVGTSTLTTRLVLQLVADRLGEDGVAAVLRRADVQGQRDTLRSATGRVDHPTKLRLFAAAADVLGDDRFGLELGAAALRDPAFATVRALVRSAGSPQRALRLVSRASARLDSAAVLRCQDAAPGAASVVSRVSPPDHADRVDCDYTIGLLRQVPVLFGEAAAEVRHTECQVDSAPECVYELRWKRPWRTRWSRTQAPTGGEVAAGPIAPFEHRLAGLQSAAADLVGGGSLEDVLERIAARAGSAVHAPGHVLAVTLPSGRRHRRHVGAGTGLTGAVDELHAAGPGSHVVAGHPVLTVAVESAAQHHGYLSAVALPGQDFLPEDLGTLAAFAQHAAAGVEMAGHLERAREESRTARLLLAVASSLSRHRTVASVADAVAAAVPPLTGADRSAFALLDPDTHRATIAGMWGWPDRLTDEVARYTTDPQESPELCALLRSPAPVRLDATGSTWAREMLAAFDVEVMAAVPVVLEGEVLGLVLAHWVTGAPAVLDDVLTERLTGVAGLAAVALDNTRLLERVRRQATLDALTGVPNRVVLEDRLDAALEAARRDRSRVGVLFCDVDRFKRVNDSRGHEAGDQLLQHVAQALVASVAAPGTVARYSGDEFVVLLPDVASDSELRDVAGIIRARLAAPMTAAGEEVYISMAIGSALSDGWAAHDGDRRPKDAGSLVARARQDMYRLKARTRGLPAPVVDGMDRLRLETDLHDAASRNELVVHYQPQVDAGTGRTVAVEALVRWQHPTLGMVPPGVFIPIAEDSGAIGEIGAHVLAVACSTVAGWHVGGTPLELAVNVSASQLHTAGFSDFVRLVLKQTGLAAHRLVLEVTESQVVADTDALGELTALRALGVGISVDDFGTGYSSLSQLRRLPATEVKIDQSFTAELPGSASFVAGIVALAHSLDLRVVAEGVEQPEQLRALIDAGCDRAQGYLLGRPAPAADVRSRTDAAETEGPTHG</sequence>
<evidence type="ECO:0000313" key="4">
    <source>
        <dbReference type="EMBL" id="GEO32683.1"/>
    </source>
</evidence>
<dbReference type="InterPro" id="IPR043128">
    <property type="entry name" value="Rev_trsase/Diguanyl_cyclase"/>
</dbReference>
<dbReference type="EMBL" id="BJYY01000001">
    <property type="protein sequence ID" value="GEO32683.1"/>
    <property type="molecule type" value="Genomic_DNA"/>
</dbReference>
<dbReference type="SMART" id="SM00065">
    <property type="entry name" value="GAF"/>
    <property type="match status" value="1"/>
</dbReference>
<accession>A0A512D884</accession>
<dbReference type="InterPro" id="IPR029787">
    <property type="entry name" value="Nucleotide_cyclase"/>
</dbReference>
<dbReference type="SMART" id="SM00052">
    <property type="entry name" value="EAL"/>
    <property type="match status" value="1"/>
</dbReference>
<feature type="domain" description="EAL" evidence="2">
    <location>
        <begin position="787"/>
        <end position="1036"/>
    </location>
</feature>
<evidence type="ECO:0000256" key="1">
    <source>
        <dbReference type="SAM" id="MobiDB-lite"/>
    </source>
</evidence>
<reference evidence="4 5" key="1">
    <citation type="submission" date="2019-07" db="EMBL/GenBank/DDBJ databases">
        <title>Whole genome shotgun sequence of Cellulomonas aerilata NBRC 106308.</title>
        <authorList>
            <person name="Hosoyama A."/>
            <person name="Uohara A."/>
            <person name="Ohji S."/>
            <person name="Ichikawa N."/>
        </authorList>
    </citation>
    <scope>NUCLEOTIDE SEQUENCE [LARGE SCALE GENOMIC DNA]</scope>
    <source>
        <strain evidence="4 5">NBRC 106308</strain>
    </source>
</reference>
<organism evidence="4 5">
    <name type="scientific">Cellulomonas aerilata</name>
    <dbReference type="NCBI Taxonomy" id="515326"/>
    <lineage>
        <taxon>Bacteria</taxon>
        <taxon>Bacillati</taxon>
        <taxon>Actinomycetota</taxon>
        <taxon>Actinomycetes</taxon>
        <taxon>Micrococcales</taxon>
        <taxon>Cellulomonadaceae</taxon>
        <taxon>Cellulomonas</taxon>
    </lineage>
</organism>
<dbReference type="Pfam" id="PF00563">
    <property type="entry name" value="EAL"/>
    <property type="match status" value="1"/>
</dbReference>
<proteinExistence type="predicted"/>
<dbReference type="Pfam" id="PF00990">
    <property type="entry name" value="GGDEF"/>
    <property type="match status" value="1"/>
</dbReference>
<dbReference type="PANTHER" id="PTHR44757:SF2">
    <property type="entry name" value="BIOFILM ARCHITECTURE MAINTENANCE PROTEIN MBAA"/>
    <property type="match status" value="1"/>
</dbReference>
<dbReference type="Gene3D" id="3.20.20.450">
    <property type="entry name" value="EAL domain"/>
    <property type="match status" value="1"/>
</dbReference>
<dbReference type="InterPro" id="IPR029016">
    <property type="entry name" value="GAF-like_dom_sf"/>
</dbReference>
<dbReference type="PANTHER" id="PTHR44757">
    <property type="entry name" value="DIGUANYLATE CYCLASE DGCP"/>
    <property type="match status" value="1"/>
</dbReference>
<dbReference type="Gene3D" id="3.30.450.40">
    <property type="match status" value="1"/>
</dbReference>
<dbReference type="SMART" id="SM00267">
    <property type="entry name" value="GGDEF"/>
    <property type="match status" value="1"/>
</dbReference>
<dbReference type="CDD" id="cd01948">
    <property type="entry name" value="EAL"/>
    <property type="match status" value="1"/>
</dbReference>
<keyword evidence="5" id="KW-1185">Reference proteome</keyword>
<dbReference type="SUPFAM" id="SSF141868">
    <property type="entry name" value="EAL domain-like"/>
    <property type="match status" value="1"/>
</dbReference>
<dbReference type="Gene3D" id="3.30.70.270">
    <property type="match status" value="1"/>
</dbReference>
<dbReference type="PROSITE" id="PS50887">
    <property type="entry name" value="GGDEF"/>
    <property type="match status" value="1"/>
</dbReference>
<feature type="region of interest" description="Disordered" evidence="1">
    <location>
        <begin position="1"/>
        <end position="27"/>
    </location>
</feature>
<dbReference type="CDD" id="cd01949">
    <property type="entry name" value="GGDEF"/>
    <property type="match status" value="1"/>
</dbReference>
<comment type="caution">
    <text evidence="4">The sequence shown here is derived from an EMBL/GenBank/DDBJ whole genome shotgun (WGS) entry which is preliminary data.</text>
</comment>
<protein>
    <recommendedName>
        <fullName evidence="6">Bifunctional diguanylate cyclase/phosphodiesterase</fullName>
    </recommendedName>
</protein>
<dbReference type="InterPro" id="IPR001633">
    <property type="entry name" value="EAL_dom"/>
</dbReference>
<dbReference type="SUPFAM" id="SSF55073">
    <property type="entry name" value="Nucleotide cyclase"/>
    <property type="match status" value="1"/>
</dbReference>
<dbReference type="NCBIfam" id="TIGR00254">
    <property type="entry name" value="GGDEF"/>
    <property type="match status" value="1"/>
</dbReference>
<feature type="compositionally biased region" description="Low complexity" evidence="1">
    <location>
        <begin position="1"/>
        <end position="18"/>
    </location>
</feature>
<dbReference type="InterPro" id="IPR003018">
    <property type="entry name" value="GAF"/>
</dbReference>